<name>A0ACB9JYF8_9ASTR</name>
<keyword evidence="2" id="KW-1185">Reference proteome</keyword>
<evidence type="ECO:0000313" key="2">
    <source>
        <dbReference type="Proteomes" id="UP001056120"/>
    </source>
</evidence>
<sequence>MMPSKDLDSLISVTTDEDLENMIEEYARLGFSNASSVNLFDLDDEIFLPEKEVVNRKDIIGIADLGGGGGRECCSNDGNE</sequence>
<gene>
    <name evidence="1" type="ORF">L1987_06485</name>
</gene>
<comment type="caution">
    <text evidence="1">The sequence shown here is derived from an EMBL/GenBank/DDBJ whole genome shotgun (WGS) entry which is preliminary data.</text>
</comment>
<reference evidence="2" key="1">
    <citation type="journal article" date="2022" name="Mol. Ecol. Resour.">
        <title>The genomes of chicory, endive, great burdock and yacon provide insights into Asteraceae palaeo-polyploidization history and plant inulin production.</title>
        <authorList>
            <person name="Fan W."/>
            <person name="Wang S."/>
            <person name="Wang H."/>
            <person name="Wang A."/>
            <person name="Jiang F."/>
            <person name="Liu H."/>
            <person name="Zhao H."/>
            <person name="Xu D."/>
            <person name="Zhang Y."/>
        </authorList>
    </citation>
    <scope>NUCLEOTIDE SEQUENCE [LARGE SCALE GENOMIC DNA]</scope>
    <source>
        <strain evidence="2">cv. Yunnan</strain>
    </source>
</reference>
<dbReference type="Proteomes" id="UP001056120">
    <property type="component" value="Linkage Group LG02"/>
</dbReference>
<accession>A0ACB9JYF8</accession>
<proteinExistence type="predicted"/>
<organism evidence="1 2">
    <name type="scientific">Smallanthus sonchifolius</name>
    <dbReference type="NCBI Taxonomy" id="185202"/>
    <lineage>
        <taxon>Eukaryota</taxon>
        <taxon>Viridiplantae</taxon>
        <taxon>Streptophyta</taxon>
        <taxon>Embryophyta</taxon>
        <taxon>Tracheophyta</taxon>
        <taxon>Spermatophyta</taxon>
        <taxon>Magnoliopsida</taxon>
        <taxon>eudicotyledons</taxon>
        <taxon>Gunneridae</taxon>
        <taxon>Pentapetalae</taxon>
        <taxon>asterids</taxon>
        <taxon>campanulids</taxon>
        <taxon>Asterales</taxon>
        <taxon>Asteraceae</taxon>
        <taxon>Asteroideae</taxon>
        <taxon>Heliantheae alliance</taxon>
        <taxon>Millerieae</taxon>
        <taxon>Smallanthus</taxon>
    </lineage>
</organism>
<protein>
    <submittedName>
        <fullName evidence="1">Uncharacterized protein</fullName>
    </submittedName>
</protein>
<evidence type="ECO:0000313" key="1">
    <source>
        <dbReference type="EMBL" id="KAI3825010.1"/>
    </source>
</evidence>
<dbReference type="EMBL" id="CM042019">
    <property type="protein sequence ID" value="KAI3825010.1"/>
    <property type="molecule type" value="Genomic_DNA"/>
</dbReference>
<reference evidence="1 2" key="2">
    <citation type="journal article" date="2022" name="Mol. Ecol. Resour.">
        <title>The genomes of chicory, endive, great burdock and yacon provide insights into Asteraceae paleo-polyploidization history and plant inulin production.</title>
        <authorList>
            <person name="Fan W."/>
            <person name="Wang S."/>
            <person name="Wang H."/>
            <person name="Wang A."/>
            <person name="Jiang F."/>
            <person name="Liu H."/>
            <person name="Zhao H."/>
            <person name="Xu D."/>
            <person name="Zhang Y."/>
        </authorList>
    </citation>
    <scope>NUCLEOTIDE SEQUENCE [LARGE SCALE GENOMIC DNA]</scope>
    <source>
        <strain evidence="2">cv. Yunnan</strain>
        <tissue evidence="1">Leaves</tissue>
    </source>
</reference>